<evidence type="ECO:0000256" key="3">
    <source>
        <dbReference type="ARBA" id="ARBA00021438"/>
    </source>
</evidence>
<comment type="caution">
    <text evidence="10">The sequence shown here is derived from an EMBL/GenBank/DDBJ whole genome shotgun (WGS) entry which is preliminary data.</text>
</comment>
<evidence type="ECO:0000256" key="5">
    <source>
        <dbReference type="ARBA" id="ARBA00022552"/>
    </source>
</evidence>
<dbReference type="SUPFAM" id="SSF50447">
    <property type="entry name" value="Translation proteins"/>
    <property type="match status" value="1"/>
</dbReference>
<dbReference type="InterPro" id="IPR007504">
    <property type="entry name" value="H/ACA_rnp_Gar1/Naf1"/>
</dbReference>
<evidence type="ECO:0000256" key="4">
    <source>
        <dbReference type="ARBA" id="ARBA00022517"/>
    </source>
</evidence>
<evidence type="ECO:0000256" key="6">
    <source>
        <dbReference type="ARBA" id="ARBA00022553"/>
    </source>
</evidence>
<feature type="compositionally biased region" description="Polar residues" evidence="9">
    <location>
        <begin position="295"/>
        <end position="304"/>
    </location>
</feature>
<accession>A0A3M7PME0</accession>
<dbReference type="GO" id="GO:0006364">
    <property type="term" value="P:rRNA processing"/>
    <property type="evidence" value="ECO:0007669"/>
    <property type="project" value="UniProtKB-KW"/>
</dbReference>
<evidence type="ECO:0000256" key="1">
    <source>
        <dbReference type="ARBA" id="ARBA00004123"/>
    </source>
</evidence>
<gene>
    <name evidence="10" type="ORF">BpHYR1_021914</name>
</gene>
<reference evidence="10 11" key="1">
    <citation type="journal article" date="2018" name="Sci. Rep.">
        <title>Genomic signatures of local adaptation to the degree of environmental predictability in rotifers.</title>
        <authorList>
            <person name="Franch-Gras L."/>
            <person name="Hahn C."/>
            <person name="Garcia-Roger E.M."/>
            <person name="Carmona M.J."/>
            <person name="Serra M."/>
            <person name="Gomez A."/>
        </authorList>
    </citation>
    <scope>NUCLEOTIDE SEQUENCE [LARGE SCALE GENOMIC DNA]</scope>
    <source>
        <strain evidence="10">HYR1</strain>
    </source>
</reference>
<dbReference type="GO" id="GO:0005732">
    <property type="term" value="C:sno(s)RNA-containing ribonucleoprotein complex"/>
    <property type="evidence" value="ECO:0007669"/>
    <property type="project" value="InterPro"/>
</dbReference>
<keyword evidence="8" id="KW-0539">Nucleus</keyword>
<keyword evidence="4" id="KW-0690">Ribosome biogenesis</keyword>
<keyword evidence="6" id="KW-0597">Phosphoprotein</keyword>
<feature type="region of interest" description="Disordered" evidence="9">
    <location>
        <begin position="254"/>
        <end position="304"/>
    </location>
</feature>
<evidence type="ECO:0000256" key="9">
    <source>
        <dbReference type="SAM" id="MobiDB-lite"/>
    </source>
</evidence>
<evidence type="ECO:0000256" key="2">
    <source>
        <dbReference type="ARBA" id="ARBA00009801"/>
    </source>
</evidence>
<dbReference type="STRING" id="10195.A0A3M7PME0"/>
<dbReference type="InterPro" id="IPR009000">
    <property type="entry name" value="Transl_B-barrel_sf"/>
</dbReference>
<dbReference type="PANTHER" id="PTHR31633">
    <property type="entry name" value="H/ACA RIBONUCLEOPROTEIN COMPLEX NON-CORE SUBUNIT NAF1"/>
    <property type="match status" value="1"/>
</dbReference>
<dbReference type="GO" id="GO:0005634">
    <property type="term" value="C:nucleus"/>
    <property type="evidence" value="ECO:0007669"/>
    <property type="project" value="UniProtKB-SubCell"/>
</dbReference>
<feature type="region of interest" description="Disordered" evidence="9">
    <location>
        <begin position="216"/>
        <end position="237"/>
    </location>
</feature>
<dbReference type="InterPro" id="IPR040309">
    <property type="entry name" value="Naf1"/>
</dbReference>
<name>A0A3M7PME0_BRAPC</name>
<dbReference type="Pfam" id="PF04410">
    <property type="entry name" value="Gar1"/>
    <property type="match status" value="1"/>
</dbReference>
<sequence length="378" mass="43895">MDIETDLENIIENILSNLKQKIENNLLNDTEVNQKLNDDFMKTLDDSSCDSSSEDETIKIDKKKSQNLVDTDDEEEIKNQKYLKTKDELSIDDFGPVEYFEIHLEPNVKLERIGKVISKVDNKLVVIQSLKENTDQKPPTLDEETYLFDSNKNCIGKIFETFGPVVNPFYVVRFNNLNDIENQNLNLDLNSEVFIAQSNQYTKYVFNIDVLRKQKGSDASWSNDNEPPAECLDYSDDEQEKVAKKKLKGSRVKLVGDYSDPDSETKKSPHKNFKNSTQNSTTQNTAQKRRHDQRPANTNGYPNQPSIHNAFYYPGAMYPPHPYPFYPNPQMFNYGYPPQMHSPYLNYYQQPMPRQHNFQPAEKNFVNNNNPNVVKKKF</sequence>
<dbReference type="Proteomes" id="UP000276133">
    <property type="component" value="Unassembled WGS sequence"/>
</dbReference>
<dbReference type="AlphaFoldDB" id="A0A3M7PME0"/>
<evidence type="ECO:0000313" key="10">
    <source>
        <dbReference type="EMBL" id="RMZ99914.1"/>
    </source>
</evidence>
<keyword evidence="5" id="KW-0698">rRNA processing</keyword>
<keyword evidence="11" id="KW-1185">Reference proteome</keyword>
<proteinExistence type="inferred from homology"/>
<comment type="subcellular location">
    <subcellularLocation>
        <location evidence="1">Nucleus</location>
    </subcellularLocation>
</comment>
<evidence type="ECO:0000256" key="7">
    <source>
        <dbReference type="ARBA" id="ARBA00022884"/>
    </source>
</evidence>
<evidence type="ECO:0000313" key="11">
    <source>
        <dbReference type="Proteomes" id="UP000276133"/>
    </source>
</evidence>
<protein>
    <recommendedName>
        <fullName evidence="3">H/ACA ribonucleoprotein complex non-core subunit NAF1</fullName>
    </recommendedName>
</protein>
<dbReference type="EMBL" id="REGN01009996">
    <property type="protein sequence ID" value="RMZ99914.1"/>
    <property type="molecule type" value="Genomic_DNA"/>
</dbReference>
<dbReference type="GO" id="GO:0003723">
    <property type="term" value="F:RNA binding"/>
    <property type="evidence" value="ECO:0007669"/>
    <property type="project" value="UniProtKB-KW"/>
</dbReference>
<feature type="compositionally biased region" description="Low complexity" evidence="9">
    <location>
        <begin position="275"/>
        <end position="285"/>
    </location>
</feature>
<dbReference type="InterPro" id="IPR038664">
    <property type="entry name" value="Gar1/Naf1_Cbf5-bd_sf"/>
</dbReference>
<keyword evidence="7" id="KW-0694">RNA-binding</keyword>
<dbReference type="GO" id="GO:0001522">
    <property type="term" value="P:pseudouridine synthesis"/>
    <property type="evidence" value="ECO:0007669"/>
    <property type="project" value="InterPro"/>
</dbReference>
<comment type="similarity">
    <text evidence="2">Belongs to the NAF1 family.</text>
</comment>
<dbReference type="Gene3D" id="2.40.10.230">
    <property type="entry name" value="Probable tRNA pseudouridine synthase domain"/>
    <property type="match status" value="1"/>
</dbReference>
<dbReference type="PANTHER" id="PTHR31633:SF1">
    <property type="entry name" value="H_ACA RIBONUCLEOPROTEIN COMPLEX NON-CORE SUBUNIT NAF1"/>
    <property type="match status" value="1"/>
</dbReference>
<evidence type="ECO:0000256" key="8">
    <source>
        <dbReference type="ARBA" id="ARBA00023242"/>
    </source>
</evidence>
<organism evidence="10 11">
    <name type="scientific">Brachionus plicatilis</name>
    <name type="common">Marine rotifer</name>
    <name type="synonym">Brachionus muelleri</name>
    <dbReference type="NCBI Taxonomy" id="10195"/>
    <lineage>
        <taxon>Eukaryota</taxon>
        <taxon>Metazoa</taxon>
        <taxon>Spiralia</taxon>
        <taxon>Gnathifera</taxon>
        <taxon>Rotifera</taxon>
        <taxon>Eurotatoria</taxon>
        <taxon>Monogononta</taxon>
        <taxon>Pseudotrocha</taxon>
        <taxon>Ploima</taxon>
        <taxon>Brachionidae</taxon>
        <taxon>Brachionus</taxon>
    </lineage>
</organism>
<dbReference type="GO" id="GO:0000493">
    <property type="term" value="P:box H/ACA snoRNP assembly"/>
    <property type="evidence" value="ECO:0007669"/>
    <property type="project" value="InterPro"/>
</dbReference>
<dbReference type="OrthoDB" id="21550at2759"/>